<comment type="caution">
    <text evidence="1">The sequence shown here is derived from an EMBL/GenBank/DDBJ whole genome shotgun (WGS) entry which is preliminary data.</text>
</comment>
<proteinExistence type="predicted"/>
<gene>
    <name evidence="1" type="ORF">EVAR_75671_1</name>
</gene>
<organism evidence="1 2">
    <name type="scientific">Eumeta variegata</name>
    <name type="common">Bagworm moth</name>
    <name type="synonym">Eumeta japonica</name>
    <dbReference type="NCBI Taxonomy" id="151549"/>
    <lineage>
        <taxon>Eukaryota</taxon>
        <taxon>Metazoa</taxon>
        <taxon>Ecdysozoa</taxon>
        <taxon>Arthropoda</taxon>
        <taxon>Hexapoda</taxon>
        <taxon>Insecta</taxon>
        <taxon>Pterygota</taxon>
        <taxon>Neoptera</taxon>
        <taxon>Endopterygota</taxon>
        <taxon>Lepidoptera</taxon>
        <taxon>Glossata</taxon>
        <taxon>Ditrysia</taxon>
        <taxon>Tineoidea</taxon>
        <taxon>Psychidae</taxon>
        <taxon>Oiketicinae</taxon>
        <taxon>Eumeta</taxon>
    </lineage>
</organism>
<evidence type="ECO:0000313" key="2">
    <source>
        <dbReference type="Proteomes" id="UP000299102"/>
    </source>
</evidence>
<accession>A0A4C1U086</accession>
<dbReference type="EMBL" id="BGZK01000110">
    <property type="protein sequence ID" value="GBP19699.1"/>
    <property type="molecule type" value="Genomic_DNA"/>
</dbReference>
<evidence type="ECO:0000313" key="1">
    <source>
        <dbReference type="EMBL" id="GBP19699.1"/>
    </source>
</evidence>
<protein>
    <submittedName>
        <fullName evidence="1">Uncharacterized protein</fullName>
    </submittedName>
</protein>
<keyword evidence="2" id="KW-1185">Reference proteome</keyword>
<sequence length="151" mass="17403">MNTPVSPRGEPVDSLKELVNGAQASQVVIGVQVQRVHQFRCNLKMAHLPAHMSCLHFIPGDVTVHFAYFTYKPRRRVFHKRFRLQISRELMSTWQSLVLRRQTVERHYRALVCTSEQALRLCLEDVLNGLHPQIPGDYVVLDTPVGLRDHP</sequence>
<dbReference type="Proteomes" id="UP000299102">
    <property type="component" value="Unassembled WGS sequence"/>
</dbReference>
<name>A0A4C1U086_EUMVA</name>
<reference evidence="1 2" key="1">
    <citation type="journal article" date="2019" name="Commun. Biol.">
        <title>The bagworm genome reveals a unique fibroin gene that provides high tensile strength.</title>
        <authorList>
            <person name="Kono N."/>
            <person name="Nakamura H."/>
            <person name="Ohtoshi R."/>
            <person name="Tomita M."/>
            <person name="Numata K."/>
            <person name="Arakawa K."/>
        </authorList>
    </citation>
    <scope>NUCLEOTIDE SEQUENCE [LARGE SCALE GENOMIC DNA]</scope>
</reference>
<dbReference type="AlphaFoldDB" id="A0A4C1U086"/>